<dbReference type="Gene3D" id="1.10.510.10">
    <property type="entry name" value="Transferase(Phosphotransferase) domain 1"/>
    <property type="match status" value="1"/>
</dbReference>
<dbReference type="GO" id="GO:0007005">
    <property type="term" value="P:mitochondrion organization"/>
    <property type="evidence" value="ECO:0007669"/>
    <property type="project" value="TreeGrafter"/>
</dbReference>
<organism evidence="4 5">
    <name type="scientific">Tilletiopsis washingtonensis</name>
    <dbReference type="NCBI Taxonomy" id="58919"/>
    <lineage>
        <taxon>Eukaryota</taxon>
        <taxon>Fungi</taxon>
        <taxon>Dikarya</taxon>
        <taxon>Basidiomycota</taxon>
        <taxon>Ustilaginomycotina</taxon>
        <taxon>Exobasidiomycetes</taxon>
        <taxon>Entylomatales</taxon>
        <taxon>Entylomatales incertae sedis</taxon>
        <taxon>Tilletiopsis</taxon>
    </lineage>
</organism>
<dbReference type="PANTHER" id="PTHR43173">
    <property type="entry name" value="ABC1 FAMILY PROTEIN"/>
    <property type="match status" value="1"/>
</dbReference>
<evidence type="ECO:0000313" key="5">
    <source>
        <dbReference type="Proteomes" id="UP000245946"/>
    </source>
</evidence>
<dbReference type="OrthoDB" id="427480at2759"/>
<dbReference type="InterPro" id="IPR011009">
    <property type="entry name" value="Kinase-like_dom_sf"/>
</dbReference>
<dbReference type="GO" id="GO:0005743">
    <property type="term" value="C:mitochondrial inner membrane"/>
    <property type="evidence" value="ECO:0007669"/>
    <property type="project" value="TreeGrafter"/>
</dbReference>
<dbReference type="Proteomes" id="UP000245946">
    <property type="component" value="Unassembled WGS sequence"/>
</dbReference>
<proteinExistence type="inferred from homology"/>
<comment type="similarity">
    <text evidence="1">Belongs to the protein kinase superfamily. ADCK protein kinase family.</text>
</comment>
<dbReference type="InterPro" id="IPR045307">
    <property type="entry name" value="ADCK1_dom"/>
</dbReference>
<protein>
    <submittedName>
        <fullName evidence="4">ABC1-domain-containing protein</fullName>
    </submittedName>
</protein>
<sequence length="430" mass="48776">MWDYRRTLNAKYATKDAEQEALADCHLRSAQRLLAALQENGGLYIKLGQHLSALALLPTEYTRTLRPLQDANEPTPLPELEAMFRAETGKTFEECFSEFDIKPLGVASLAQVHRARDRETDEWKAVKLMHPQVERFSEIDVKTVNVLVRWVKRVFPQFEFTWLAEEMNENLPLELDFTHEAGASRRATADFAGYRKTALVIPKVEYVSKRVMIMEYINGRRPDDLEWLQEHDIDRNRVSQELSRIFAQMLYVHGFFHGDPHAGNVLIRPAQKGSRSPYNFELVLLDFGLTFDIDRQLRTNYARFWLSLLSSSTPKVQAERRRLAGLIANIPDELYPILESAITGKSGLEGSDPDNPHGVAGKSRASSLLDLPSGGAEVTEEEQEHIRKVRRVALAVPVCVLTVARYRPSCRRRVCSSRSSTCCGACRGGC</sequence>
<dbReference type="PANTHER" id="PTHR43173:SF19">
    <property type="entry name" value="AARF DOMAIN-CONTAINING PROTEIN KINASE 1"/>
    <property type="match status" value="1"/>
</dbReference>
<dbReference type="STRING" id="58919.A0A316ZEY3"/>
<dbReference type="GO" id="GO:0055088">
    <property type="term" value="P:lipid homeostasis"/>
    <property type="evidence" value="ECO:0007669"/>
    <property type="project" value="TreeGrafter"/>
</dbReference>
<feature type="region of interest" description="Disordered" evidence="2">
    <location>
        <begin position="346"/>
        <end position="374"/>
    </location>
</feature>
<accession>A0A316ZEY3</accession>
<dbReference type="RefSeq" id="XP_025600075.1">
    <property type="nucleotide sequence ID" value="XM_025741828.1"/>
</dbReference>
<keyword evidence="5" id="KW-1185">Reference proteome</keyword>
<dbReference type="InterPro" id="IPR051130">
    <property type="entry name" value="Mito_struct-func_regulator"/>
</dbReference>
<evidence type="ECO:0000259" key="3">
    <source>
        <dbReference type="Pfam" id="PF03109"/>
    </source>
</evidence>
<dbReference type="Pfam" id="PF03109">
    <property type="entry name" value="ABC1"/>
    <property type="match status" value="1"/>
</dbReference>
<dbReference type="SUPFAM" id="SSF56112">
    <property type="entry name" value="Protein kinase-like (PK-like)"/>
    <property type="match status" value="1"/>
</dbReference>
<dbReference type="InterPro" id="IPR004147">
    <property type="entry name" value="ABC1_dom"/>
</dbReference>
<evidence type="ECO:0000256" key="1">
    <source>
        <dbReference type="ARBA" id="ARBA00009670"/>
    </source>
</evidence>
<name>A0A316ZEY3_9BASI</name>
<dbReference type="EMBL" id="KZ819287">
    <property type="protein sequence ID" value="PWN99796.1"/>
    <property type="molecule type" value="Genomic_DNA"/>
</dbReference>
<gene>
    <name evidence="4" type="ORF">FA09DRAFT_328581</name>
</gene>
<dbReference type="GeneID" id="37269372"/>
<feature type="domain" description="ABC1 atypical kinase-like" evidence="3">
    <location>
        <begin position="68"/>
        <end position="316"/>
    </location>
</feature>
<dbReference type="CDD" id="cd13969">
    <property type="entry name" value="ADCK1-like"/>
    <property type="match status" value="1"/>
</dbReference>
<evidence type="ECO:0000313" key="4">
    <source>
        <dbReference type="EMBL" id="PWN99796.1"/>
    </source>
</evidence>
<reference evidence="4 5" key="1">
    <citation type="journal article" date="2018" name="Mol. Biol. Evol.">
        <title>Broad Genomic Sampling Reveals a Smut Pathogenic Ancestry of the Fungal Clade Ustilaginomycotina.</title>
        <authorList>
            <person name="Kijpornyongpan T."/>
            <person name="Mondo S.J."/>
            <person name="Barry K."/>
            <person name="Sandor L."/>
            <person name="Lee J."/>
            <person name="Lipzen A."/>
            <person name="Pangilinan J."/>
            <person name="LaButti K."/>
            <person name="Hainaut M."/>
            <person name="Henrissat B."/>
            <person name="Grigoriev I.V."/>
            <person name="Spatafora J.W."/>
            <person name="Aime M.C."/>
        </authorList>
    </citation>
    <scope>NUCLEOTIDE SEQUENCE [LARGE SCALE GENOMIC DNA]</scope>
    <source>
        <strain evidence="4 5">MCA 4186</strain>
    </source>
</reference>
<dbReference type="AlphaFoldDB" id="A0A316ZEY3"/>
<evidence type="ECO:0000256" key="2">
    <source>
        <dbReference type="SAM" id="MobiDB-lite"/>
    </source>
</evidence>